<dbReference type="InterPro" id="IPR011004">
    <property type="entry name" value="Trimer_LpxA-like_sf"/>
</dbReference>
<dbReference type="PROSITE" id="PS00101">
    <property type="entry name" value="HEXAPEP_TRANSFERASES"/>
    <property type="match status" value="1"/>
</dbReference>
<evidence type="ECO:0000256" key="3">
    <source>
        <dbReference type="ARBA" id="ARBA00022737"/>
    </source>
</evidence>
<keyword evidence="2" id="KW-0808">Transferase</keyword>
<dbReference type="PANTHER" id="PTHR23416:SF23">
    <property type="entry name" value="ACETYLTRANSFERASE C18B11.09C-RELATED"/>
    <property type="match status" value="1"/>
</dbReference>
<name>A0ABU5ETR0_9BACT</name>
<evidence type="ECO:0000313" key="6">
    <source>
        <dbReference type="Proteomes" id="UP001272242"/>
    </source>
</evidence>
<gene>
    <name evidence="5" type="ORF">R5W23_003102</name>
</gene>
<dbReference type="Gene3D" id="2.160.10.10">
    <property type="entry name" value="Hexapeptide repeat proteins"/>
    <property type="match status" value="1"/>
</dbReference>
<dbReference type="CDD" id="cd05825">
    <property type="entry name" value="LbH_wcaF_like"/>
    <property type="match status" value="1"/>
</dbReference>
<dbReference type="EMBL" id="JAXBLV010000002">
    <property type="protein sequence ID" value="MDY3557837.1"/>
    <property type="molecule type" value="Genomic_DNA"/>
</dbReference>
<dbReference type="Pfam" id="PF00132">
    <property type="entry name" value="Hexapep"/>
    <property type="match status" value="1"/>
</dbReference>
<dbReference type="SUPFAM" id="SSF51161">
    <property type="entry name" value="Trimeric LpxA-like enzymes"/>
    <property type="match status" value="1"/>
</dbReference>
<comment type="caution">
    <text evidence="5">The sequence shown here is derived from an EMBL/GenBank/DDBJ whole genome shotgun (WGS) entry which is preliminary data.</text>
</comment>
<comment type="similarity">
    <text evidence="1">Belongs to the transferase hexapeptide repeat family.</text>
</comment>
<dbReference type="PANTHER" id="PTHR23416">
    <property type="entry name" value="SIALIC ACID SYNTHASE-RELATED"/>
    <property type="match status" value="1"/>
</dbReference>
<protein>
    <submittedName>
        <fullName evidence="5">Colanic acid biosynthesis acetyltransferase</fullName>
    </submittedName>
</protein>
<evidence type="ECO:0000256" key="1">
    <source>
        <dbReference type="ARBA" id="ARBA00007274"/>
    </source>
</evidence>
<keyword evidence="6" id="KW-1185">Reference proteome</keyword>
<dbReference type="RefSeq" id="WP_320684855.1">
    <property type="nucleotide sequence ID" value="NZ_JAXBLV010000002.1"/>
</dbReference>
<accession>A0ABU5ETR0</accession>
<dbReference type="InterPro" id="IPR018357">
    <property type="entry name" value="Hexapep_transf_CS"/>
</dbReference>
<organism evidence="5 6">
    <name type="scientific">Gemmata algarum</name>
    <dbReference type="NCBI Taxonomy" id="2975278"/>
    <lineage>
        <taxon>Bacteria</taxon>
        <taxon>Pseudomonadati</taxon>
        <taxon>Planctomycetota</taxon>
        <taxon>Planctomycetia</taxon>
        <taxon>Gemmatales</taxon>
        <taxon>Gemmataceae</taxon>
        <taxon>Gemmata</taxon>
    </lineage>
</organism>
<reference evidence="6" key="1">
    <citation type="journal article" date="2023" name="Mar. Drugs">
        <title>Gemmata algarum, a Novel Planctomycete Isolated from an Algal Mat, Displays Antimicrobial Activity.</title>
        <authorList>
            <person name="Kumar G."/>
            <person name="Kallscheuer N."/>
            <person name="Kashif M."/>
            <person name="Ahamad S."/>
            <person name="Jagadeeshwari U."/>
            <person name="Pannikurungottu S."/>
            <person name="Haufschild T."/>
            <person name="Kabuu M."/>
            <person name="Sasikala C."/>
            <person name="Jogler C."/>
            <person name="Ramana C."/>
        </authorList>
    </citation>
    <scope>NUCLEOTIDE SEQUENCE [LARGE SCALE GENOMIC DNA]</scope>
    <source>
        <strain evidence="6">JC673</strain>
    </source>
</reference>
<evidence type="ECO:0000256" key="4">
    <source>
        <dbReference type="ARBA" id="ARBA00023315"/>
    </source>
</evidence>
<dbReference type="InterPro" id="IPR001451">
    <property type="entry name" value="Hexapep"/>
</dbReference>
<dbReference type="InterPro" id="IPR051159">
    <property type="entry name" value="Hexapeptide_acetyltransf"/>
</dbReference>
<sequence length="179" mass="19092">MPQATAYASPWSLGVRARLALWGLVWLTLFRPTPKPLSFWRVFLLRAFGATVRGTPFVSQSAVVKMPWLLTLEDRACLGPGSEVYNLDRVTLGARCTVAQHAYLCGGTHDFTHPDLPLVVAAIVIGPDAFVGARAFVLPGVRVGAGAVVGACAVVTKDVEPGTVVAGNPARFVKRRGLK</sequence>
<keyword evidence="4" id="KW-0012">Acyltransferase</keyword>
<keyword evidence="3" id="KW-0677">Repeat</keyword>
<dbReference type="Proteomes" id="UP001272242">
    <property type="component" value="Unassembled WGS sequence"/>
</dbReference>
<evidence type="ECO:0000256" key="2">
    <source>
        <dbReference type="ARBA" id="ARBA00022679"/>
    </source>
</evidence>
<proteinExistence type="inferred from homology"/>
<evidence type="ECO:0000313" key="5">
    <source>
        <dbReference type="EMBL" id="MDY3557837.1"/>
    </source>
</evidence>